<reference evidence="3 4" key="1">
    <citation type="journal article" date="2021" name="Nat. Plants">
        <title>The Taxus genome provides insights into paclitaxel biosynthesis.</title>
        <authorList>
            <person name="Xiong X."/>
            <person name="Gou J."/>
            <person name="Liao Q."/>
            <person name="Li Y."/>
            <person name="Zhou Q."/>
            <person name="Bi G."/>
            <person name="Li C."/>
            <person name="Du R."/>
            <person name="Wang X."/>
            <person name="Sun T."/>
            <person name="Guo L."/>
            <person name="Liang H."/>
            <person name="Lu P."/>
            <person name="Wu Y."/>
            <person name="Zhang Z."/>
            <person name="Ro D.K."/>
            <person name="Shang Y."/>
            <person name="Huang S."/>
            <person name="Yan J."/>
        </authorList>
    </citation>
    <scope>NUCLEOTIDE SEQUENCE [LARGE SCALE GENOMIC DNA]</scope>
    <source>
        <strain evidence="3">Ta-2019</strain>
    </source>
</reference>
<evidence type="ECO:0000313" key="3">
    <source>
        <dbReference type="EMBL" id="KAH9307732.1"/>
    </source>
</evidence>
<dbReference type="PRINTS" id="PR00364">
    <property type="entry name" value="DISEASERSIST"/>
</dbReference>
<dbReference type="InterPro" id="IPR003593">
    <property type="entry name" value="AAA+_ATPase"/>
</dbReference>
<sequence length="951" mass="107527">MVEDVNNLDSLISIIQERLEAMANKNDKGQQNTAAQETGSSSWFASYTNFGKNIVEEVLKRAERNRCTACFKSSFNRETRKVVIDVLKEASQIHSLAAGLCVVGYLLDQIDQISNNRAQCVQLLRYLCAMARHVKQLDDRLPAKKEQFNQAVHFIFEGCLLCLRLMKSQRLSRLFCASVDAGDLQNLENQIKHTYPDLILGAVIGVLENMPRFIPPMQGEDVNAVGIGEAKDRVISLLRMEPSDESKRAVVLYGVGGVGKTTLATDVFNSLDLKAYKFCRLDMDQSCSNDHVKELQQQILQDVFGDKIDLRSCKEGQDHLTRAFRKAIRPIFIFIDNALTESDLTKLLPEDLSCLPRGMRMLLTTRRLDQTNILLSTGIQRFEYRVDFLSHSDSKILLRRRALGSASASFPEGVEIIDVEEIVEMCQGVPLIILLVGSKLKKCVDDISVVRSVKEFLKESLMEGEGEMSERVVDVVYNSLDEISKQAFLDIVCFFKNKSRRLVGYAVGNVQLQVLEDAALVNVSHNFLSKRWEHLTDCRKYMDAQEGIISIHDVIESRGRKMSKTDRIMELGGLIEAVEDRQKLQKVRGIRIFGSGEYELQAKFLDLMHSSLRVLHLGYDIRVSGRCLQRFEKLRYLDDSLQNTCTSSMDLDKLERLAVLKGRIDNKFAELPASLHRLILEGSSQLPKLGNLTSLEELDLSRCHVLYRLPKSFGKLRSLRFLDLGECRNLSILPDNFGNISTLQALSLYNCSELASLPPTFGELRSLSFLDLRYCETLTILPNSFGYLSSLQVLNLENCSNLATLPESFGNLCALSRLHLSSCSKLESLPESFGQLSYLTYLDMDGCKKLSSLPDSFGQLKSLEYLKINLCPRLERICGDCTGLTSLMAVEASFCKRLKGEAMDVLTEVKSLMFFRMYKSDMLILRWEQIREQHALLACCSFYNSDRQMAV</sequence>
<dbReference type="InterPro" id="IPR002182">
    <property type="entry name" value="NB-ARC"/>
</dbReference>
<dbReference type="Pfam" id="PF00560">
    <property type="entry name" value="LRR_1"/>
    <property type="match status" value="1"/>
</dbReference>
<organism evidence="3 4">
    <name type="scientific">Taxus chinensis</name>
    <name type="common">Chinese yew</name>
    <name type="synonym">Taxus wallichiana var. chinensis</name>
    <dbReference type="NCBI Taxonomy" id="29808"/>
    <lineage>
        <taxon>Eukaryota</taxon>
        <taxon>Viridiplantae</taxon>
        <taxon>Streptophyta</taxon>
        <taxon>Embryophyta</taxon>
        <taxon>Tracheophyta</taxon>
        <taxon>Spermatophyta</taxon>
        <taxon>Pinopsida</taxon>
        <taxon>Pinidae</taxon>
        <taxon>Conifers II</taxon>
        <taxon>Cupressales</taxon>
        <taxon>Taxaceae</taxon>
        <taxon>Taxus</taxon>
    </lineage>
</organism>
<dbReference type="Gene3D" id="3.40.50.300">
    <property type="entry name" value="P-loop containing nucleotide triphosphate hydrolases"/>
    <property type="match status" value="1"/>
</dbReference>
<evidence type="ECO:0000259" key="2">
    <source>
        <dbReference type="SMART" id="SM00382"/>
    </source>
</evidence>
<dbReference type="SMART" id="SM00382">
    <property type="entry name" value="AAA"/>
    <property type="match status" value="1"/>
</dbReference>
<dbReference type="GO" id="GO:0006952">
    <property type="term" value="P:defense response"/>
    <property type="evidence" value="ECO:0007669"/>
    <property type="project" value="UniProtKB-KW"/>
</dbReference>
<dbReference type="SUPFAM" id="SSF52058">
    <property type="entry name" value="L domain-like"/>
    <property type="match status" value="1"/>
</dbReference>
<name>A0AA38L0R8_TAXCH</name>
<dbReference type="InterPro" id="IPR032675">
    <property type="entry name" value="LRR_dom_sf"/>
</dbReference>
<dbReference type="InterPro" id="IPR055414">
    <property type="entry name" value="LRR_R13L4/SHOC2-like"/>
</dbReference>
<dbReference type="PANTHER" id="PTHR36766:SF30">
    <property type="entry name" value="TIR-NBS TYPE DISEASE RESISTANCE PROTEIN-RELATED"/>
    <property type="match status" value="1"/>
</dbReference>
<dbReference type="PANTHER" id="PTHR36766">
    <property type="entry name" value="PLANT BROAD-SPECTRUM MILDEW RESISTANCE PROTEIN RPW8"/>
    <property type="match status" value="1"/>
</dbReference>
<dbReference type="Gene3D" id="3.80.10.10">
    <property type="entry name" value="Ribonuclease Inhibitor"/>
    <property type="match status" value="2"/>
</dbReference>
<keyword evidence="1" id="KW-0677">Repeat</keyword>
<dbReference type="Pfam" id="PF00931">
    <property type="entry name" value="NB-ARC"/>
    <property type="match status" value="1"/>
</dbReference>
<evidence type="ECO:0000313" key="4">
    <source>
        <dbReference type="Proteomes" id="UP000824469"/>
    </source>
</evidence>
<dbReference type="SUPFAM" id="SSF52540">
    <property type="entry name" value="P-loop containing nucleoside triphosphate hydrolases"/>
    <property type="match status" value="1"/>
</dbReference>
<feature type="non-terminal residue" evidence="3">
    <location>
        <position position="1"/>
    </location>
</feature>
<dbReference type="Proteomes" id="UP000824469">
    <property type="component" value="Unassembled WGS sequence"/>
</dbReference>
<dbReference type="InterPro" id="IPR001611">
    <property type="entry name" value="Leu-rich_rpt"/>
</dbReference>
<proteinExistence type="predicted"/>
<dbReference type="GO" id="GO:0043531">
    <property type="term" value="F:ADP binding"/>
    <property type="evidence" value="ECO:0007669"/>
    <property type="project" value="InterPro"/>
</dbReference>
<evidence type="ECO:0000256" key="1">
    <source>
        <dbReference type="ARBA" id="ARBA00022737"/>
    </source>
</evidence>
<gene>
    <name evidence="3" type="ORF">KI387_035643</name>
</gene>
<dbReference type="InterPro" id="IPR027417">
    <property type="entry name" value="P-loop_NTPase"/>
</dbReference>
<feature type="domain" description="AAA+ ATPase" evidence="2">
    <location>
        <begin position="246"/>
        <end position="392"/>
    </location>
</feature>
<protein>
    <recommendedName>
        <fullName evidence="2">AAA+ ATPase domain-containing protein</fullName>
    </recommendedName>
</protein>
<keyword evidence="4" id="KW-1185">Reference proteome</keyword>
<comment type="caution">
    <text evidence="3">The sequence shown here is derived from an EMBL/GenBank/DDBJ whole genome shotgun (WGS) entry which is preliminary data.</text>
</comment>
<dbReference type="Pfam" id="PF23598">
    <property type="entry name" value="LRR_14"/>
    <property type="match status" value="1"/>
</dbReference>
<dbReference type="EMBL" id="JAHRHJ020000007">
    <property type="protein sequence ID" value="KAH9307732.1"/>
    <property type="molecule type" value="Genomic_DNA"/>
</dbReference>
<dbReference type="AlphaFoldDB" id="A0AA38L0R8"/>
<accession>A0AA38L0R8</accession>